<comment type="subcellular location">
    <subcellularLocation>
        <location evidence="1">Cell membrane</location>
        <topology evidence="1">Peripheral membrane protein</topology>
    </subcellularLocation>
</comment>
<evidence type="ECO:0000256" key="7">
    <source>
        <dbReference type="ARBA" id="ARBA00023136"/>
    </source>
</evidence>
<keyword evidence="7" id="KW-0472">Membrane</keyword>
<comment type="caution">
    <text evidence="9">The sequence shown here is derived from an EMBL/GenBank/DDBJ whole genome shotgun (WGS) entry which is preliminary data.</text>
</comment>
<protein>
    <submittedName>
        <fullName evidence="9">Teichoic acid poly(Glycerol phosphate) polymerase</fullName>
    </submittedName>
</protein>
<keyword evidence="6" id="KW-0777">Teichoic acid biosynthesis</keyword>
<dbReference type="SUPFAM" id="SSF53756">
    <property type="entry name" value="UDP-Glycosyltransferase/glycogen phosphorylase"/>
    <property type="match status" value="3"/>
</dbReference>
<proteinExistence type="inferred from homology"/>
<dbReference type="Pfam" id="PF13457">
    <property type="entry name" value="GW"/>
    <property type="match status" value="4"/>
</dbReference>
<keyword evidence="10" id="KW-1185">Reference proteome</keyword>
<dbReference type="InterPro" id="IPR043148">
    <property type="entry name" value="TagF_C"/>
</dbReference>
<evidence type="ECO:0000256" key="4">
    <source>
        <dbReference type="ARBA" id="ARBA00022679"/>
    </source>
</evidence>
<evidence type="ECO:0000256" key="3">
    <source>
        <dbReference type="ARBA" id="ARBA00022475"/>
    </source>
</evidence>
<evidence type="ECO:0000256" key="2">
    <source>
        <dbReference type="ARBA" id="ARBA00010488"/>
    </source>
</evidence>
<dbReference type="Gene3D" id="3.40.50.2000">
    <property type="entry name" value="Glycogen Phosphorylase B"/>
    <property type="match status" value="1"/>
</dbReference>
<dbReference type="CDD" id="cd03811">
    <property type="entry name" value="GT4_GT28_WabH-like"/>
    <property type="match status" value="1"/>
</dbReference>
<dbReference type="EMBL" id="NILF01000062">
    <property type="protein sequence ID" value="TWL34831.1"/>
    <property type="molecule type" value="Genomic_DNA"/>
</dbReference>
<keyword evidence="5" id="KW-0732">Signal</keyword>
<evidence type="ECO:0000313" key="10">
    <source>
        <dbReference type="Proteomes" id="UP000429980"/>
    </source>
</evidence>
<feature type="domain" description="GW" evidence="8">
    <location>
        <begin position="744"/>
        <end position="822"/>
    </location>
</feature>
<dbReference type="Gene3D" id="2.30.30.170">
    <property type="match status" value="4"/>
</dbReference>
<keyword evidence="3" id="KW-1003">Cell membrane</keyword>
<dbReference type="PROSITE" id="PS51780">
    <property type="entry name" value="GW"/>
    <property type="match status" value="4"/>
</dbReference>
<dbReference type="SUPFAM" id="SSF82057">
    <property type="entry name" value="Prokaryotic SH3-related domain"/>
    <property type="match status" value="4"/>
</dbReference>
<dbReference type="RefSeq" id="WP_025810690.1">
    <property type="nucleotide sequence ID" value="NZ_CABJBE010000002.1"/>
</dbReference>
<comment type="similarity">
    <text evidence="2">Belongs to the CDP-glycerol glycerophosphotransferase family.</text>
</comment>
<accession>A0ABY3FRV2</accession>
<dbReference type="Pfam" id="PF04464">
    <property type="entry name" value="Glyphos_transf"/>
    <property type="match status" value="1"/>
</dbReference>
<evidence type="ECO:0000256" key="5">
    <source>
        <dbReference type="ARBA" id="ARBA00022729"/>
    </source>
</evidence>
<dbReference type="PANTHER" id="PTHR37316:SF3">
    <property type="entry name" value="TEICHOIC ACID GLYCEROL-PHOSPHATE TRANSFERASE"/>
    <property type="match status" value="1"/>
</dbReference>
<dbReference type="Gene3D" id="3.40.50.11820">
    <property type="match status" value="1"/>
</dbReference>
<dbReference type="Gene3D" id="3.40.50.12580">
    <property type="match status" value="1"/>
</dbReference>
<reference evidence="9 10" key="1">
    <citation type="submission" date="2019-06" db="EMBL/GenBank/DDBJ databases">
        <title>Genome sequence analysis of &gt;100 Bacillus licheniformis strains suggests intrinsic resistance to this species.</title>
        <authorList>
            <person name="Wels M."/>
            <person name="Siezen R.J."/>
            <person name="Johansen E."/>
            <person name="Stuer-Lauridsen B."/>
            <person name="Bjerre K."/>
            <person name="Nielsen B.K.K."/>
        </authorList>
    </citation>
    <scope>NUCLEOTIDE SEQUENCE [LARGE SCALE GENOMIC DNA]</scope>
    <source>
        <strain evidence="9 10">BAC-15381</strain>
    </source>
</reference>
<dbReference type="InterPro" id="IPR001296">
    <property type="entry name" value="Glyco_trans_1"/>
</dbReference>
<dbReference type="NCBIfam" id="NF033202">
    <property type="entry name" value="GW_glycos_SH3"/>
    <property type="match status" value="2"/>
</dbReference>
<evidence type="ECO:0000259" key="8">
    <source>
        <dbReference type="PROSITE" id="PS51780"/>
    </source>
</evidence>
<dbReference type="PANTHER" id="PTHR37316">
    <property type="entry name" value="TEICHOIC ACID GLYCEROL-PHOSPHATE PRIMASE"/>
    <property type="match status" value="1"/>
</dbReference>
<feature type="domain" description="GW" evidence="8">
    <location>
        <begin position="865"/>
        <end position="943"/>
    </location>
</feature>
<organism evidence="9 10">
    <name type="scientific">Bacillus paralicheniformis</name>
    <dbReference type="NCBI Taxonomy" id="1648923"/>
    <lineage>
        <taxon>Bacteria</taxon>
        <taxon>Bacillati</taxon>
        <taxon>Bacillota</taxon>
        <taxon>Bacilli</taxon>
        <taxon>Bacillales</taxon>
        <taxon>Bacillaceae</taxon>
        <taxon>Bacillus</taxon>
    </lineage>
</organism>
<gene>
    <name evidence="9" type="ORF">CHCC15381_3274</name>
</gene>
<dbReference type="InterPro" id="IPR007554">
    <property type="entry name" value="Glycerophosphate_synth"/>
</dbReference>
<dbReference type="InterPro" id="IPR051612">
    <property type="entry name" value="Teichoic_Acid_Biosynth"/>
</dbReference>
<dbReference type="Proteomes" id="UP000429980">
    <property type="component" value="Unassembled WGS sequence"/>
</dbReference>
<dbReference type="Pfam" id="PF00534">
    <property type="entry name" value="Glycos_transf_1"/>
    <property type="match status" value="1"/>
</dbReference>
<evidence type="ECO:0000256" key="1">
    <source>
        <dbReference type="ARBA" id="ARBA00004202"/>
    </source>
</evidence>
<feature type="domain" description="GW" evidence="8">
    <location>
        <begin position="948"/>
        <end position="1026"/>
    </location>
</feature>
<dbReference type="InterPro" id="IPR025987">
    <property type="entry name" value="GW_dom"/>
</dbReference>
<feature type="domain" description="GW" evidence="8">
    <location>
        <begin position="662"/>
        <end position="740"/>
    </location>
</feature>
<name>A0ABY3FRV2_9BACI</name>
<evidence type="ECO:0000256" key="6">
    <source>
        <dbReference type="ARBA" id="ARBA00022944"/>
    </source>
</evidence>
<dbReference type="InterPro" id="IPR038200">
    <property type="entry name" value="GW_dom_sf"/>
</dbReference>
<dbReference type="InterPro" id="IPR043149">
    <property type="entry name" value="TagF_N"/>
</dbReference>
<sequence>MNKKILKRKVKFIKDPLENYLKKTNHRRNNQYAKFYEKLNVIDNTILYESRDGKSITDSPFAIFKYLTKNPEFKHYKHIWSVEDFHALEPVISKYKDMPNVEFVKRNSTQYLKYLASVKYLINNSTFQSFFTCKKEQVYINTWHGTPLKSMGFDIPGNPAHSQNVVRNFISTDYLLSPNKHTTNMFVNSYKLKGLYTGEIIEEGYPRIDLTINTVPENFKKFLKELDLQIETEKKTILYAPTWKGTSVSKVKNDVFQIVADMNYLEDKIGAEYNILIKVHPFLYSTAVKSEELKGKLVPDFVDTNQLLSTIDILLTDYSSIFFDFLVTNRPILFYMWDADDYNEQRGKYIKNEDLPGPVLYNVRELTEAIEDINKVSSEFEKKYQESKAKFTNYDDGNVTKRVVDKIFKNSGQVNVIKDLNKGKEKILIYPGGMKNNGITTSFINLMSNIDFEKYDVSCFMATPHQKEVLNNIDKVNKNVRFIFKPGLPVYTLSEVYKDKLIHNRGAKGRLKELYPNDAYVREHQRLFGKSKFDYVIDFSGYSLYWAKFLVCADAKKKICYMHNDLLSDSERLVNGRRPHRINLRGLFSIYNKFDKLVSVSKGTMELNKKNLSIYADEDHFDYIMNSINPERILGIEHTESDSATSVNSHENGSKNHVDIVDNKRFKARAKIVNADGFFVVNTLIDKANTRLTPAKEFENEEVLILREAHTNDGRILYKLSINGSTIGWLEEGALEILPDSILTEKEVNRLAIIQHPKGNDIWNKPYKVLDVEKVSSSKEYKGIIVAVDKEVRTQHSFYSRIYINDVLIGWIDSSALKIVKEYELDSECADEQQSIINKEKNKIKQKNYKKHSDIIQGLDNRTLEEKALNLLAKITSGEDYMIWSKAYPNNGCQKISTAEEFNGLIAKVIKSHKTKEGTYYLFSIDEKVIGWLDCNAFKTIDETVIIEEKPVEYEAQINLGDTEYIFNKPYDVKGCSIIDDYKKFNHEEVKVVEEATTQHGTYCKVIYHDRELGWIERNALEKIEPLGLKVGKTLIPYPSESDFNFVNMGRLSPEKAQDNLIKAFHTHVQTYPNSKLYILGEGPLKKDLQQLITDLDLEEHAYLVGQLDNPFGFLKMCDCFVLSSHYEGQPMVLLEAMTLGMKILATDIVANRTVLENGKYGTLVEDSVTGLEQGLVKVRTEPVDSSQSFDYIEYNKTAMNSFYKVLS</sequence>
<keyword evidence="4" id="KW-0808">Transferase</keyword>
<evidence type="ECO:0000313" key="9">
    <source>
        <dbReference type="EMBL" id="TWL34831.1"/>
    </source>
</evidence>